<evidence type="ECO:0000256" key="5">
    <source>
        <dbReference type="ARBA" id="ARBA00023136"/>
    </source>
</evidence>
<evidence type="ECO:0000313" key="7">
    <source>
        <dbReference type="EMBL" id="MCV7230456.1"/>
    </source>
</evidence>
<dbReference type="EMBL" id="JACKTY010000050">
    <property type="protein sequence ID" value="MCV7230456.1"/>
    <property type="molecule type" value="Genomic_DNA"/>
</dbReference>
<name>A0ABT3CM31_9MYCO</name>
<proteinExistence type="predicted"/>
<keyword evidence="2" id="KW-1003">Cell membrane</keyword>
<evidence type="ECO:0000259" key="6">
    <source>
        <dbReference type="Pfam" id="PF00482"/>
    </source>
</evidence>
<keyword evidence="4" id="KW-1133">Transmembrane helix</keyword>
<comment type="subcellular location">
    <subcellularLocation>
        <location evidence="1">Cell membrane</location>
        <topology evidence="1">Multi-pass membrane protein</topology>
    </subcellularLocation>
</comment>
<evidence type="ECO:0000256" key="4">
    <source>
        <dbReference type="ARBA" id="ARBA00022989"/>
    </source>
</evidence>
<dbReference type="InterPro" id="IPR018076">
    <property type="entry name" value="T2SS_GspF_dom"/>
</dbReference>
<keyword evidence="3" id="KW-0812">Transmembrane</keyword>
<protein>
    <submittedName>
        <fullName evidence="7">Type II secretion system F family protein</fullName>
    </submittedName>
</protein>
<comment type="caution">
    <text evidence="7">The sequence shown here is derived from an EMBL/GenBank/DDBJ whole genome shotgun (WGS) entry which is preliminary data.</text>
</comment>
<organism evidence="7 8">
    <name type="scientific">Mycolicibacterium komossense</name>
    <dbReference type="NCBI Taxonomy" id="1779"/>
    <lineage>
        <taxon>Bacteria</taxon>
        <taxon>Bacillati</taxon>
        <taxon>Actinomycetota</taxon>
        <taxon>Actinomycetes</taxon>
        <taxon>Mycobacteriales</taxon>
        <taxon>Mycobacteriaceae</taxon>
        <taxon>Mycolicibacterium</taxon>
    </lineage>
</organism>
<evidence type="ECO:0000313" key="8">
    <source>
        <dbReference type="Proteomes" id="UP001526201"/>
    </source>
</evidence>
<feature type="domain" description="Type II secretion system protein GspF" evidence="6">
    <location>
        <begin position="51"/>
        <end position="174"/>
    </location>
</feature>
<keyword evidence="5" id="KW-0472">Membrane</keyword>
<accession>A0ABT3CM31</accession>
<dbReference type="Pfam" id="PF00482">
    <property type="entry name" value="T2SSF"/>
    <property type="match status" value="1"/>
</dbReference>
<dbReference type="PANTHER" id="PTHR35007:SF3">
    <property type="entry name" value="POSSIBLE CONSERVED ALANINE RICH MEMBRANE PROTEIN"/>
    <property type="match status" value="1"/>
</dbReference>
<evidence type="ECO:0000256" key="3">
    <source>
        <dbReference type="ARBA" id="ARBA00022692"/>
    </source>
</evidence>
<sequence>MSVAALALALALLISVGPLAVQRRVRTVRPPAGRTSRTSGRLDPLADAASLDVLAVCLDAGMAVPAAARATATSAPPQLAALLRRAGDLLALGADPAVAWTARGEVGLGVGAGALLRLARRSAASGAVLARGVSELAAETRQDVNHNAAAAAERASVVIAGPLGLCFLPAFVCLGLIPVVAGLASDVLGSGLV</sequence>
<dbReference type="Proteomes" id="UP001526201">
    <property type="component" value="Unassembled WGS sequence"/>
</dbReference>
<keyword evidence="8" id="KW-1185">Reference proteome</keyword>
<evidence type="ECO:0000256" key="1">
    <source>
        <dbReference type="ARBA" id="ARBA00004651"/>
    </source>
</evidence>
<reference evidence="7 8" key="1">
    <citation type="journal article" date="2022" name="BMC Genomics">
        <title>Comparative genome analysis of mycobacteria focusing on tRNA and non-coding RNA.</title>
        <authorList>
            <person name="Behra P.R.K."/>
            <person name="Pettersson B.M.F."/>
            <person name="Ramesh M."/>
            <person name="Das S."/>
            <person name="Dasgupta S."/>
            <person name="Kirsebom L.A."/>
        </authorList>
    </citation>
    <scope>NUCLEOTIDE SEQUENCE [LARGE SCALE GENOMIC DNA]</scope>
    <source>
        <strain evidence="7 8">DSM 44078</strain>
    </source>
</reference>
<dbReference type="PANTHER" id="PTHR35007">
    <property type="entry name" value="INTEGRAL MEMBRANE PROTEIN-RELATED"/>
    <property type="match status" value="1"/>
</dbReference>
<gene>
    <name evidence="7" type="ORF">H7J73_31055</name>
</gene>
<evidence type="ECO:0000256" key="2">
    <source>
        <dbReference type="ARBA" id="ARBA00022475"/>
    </source>
</evidence>
<dbReference type="RefSeq" id="WP_264071741.1">
    <property type="nucleotide sequence ID" value="NZ_JACKTY010000050.1"/>
</dbReference>